<dbReference type="InterPro" id="IPR011990">
    <property type="entry name" value="TPR-like_helical_dom_sf"/>
</dbReference>
<dbReference type="AlphaFoldDB" id="G7YRW4"/>
<organism evidence="1 2">
    <name type="scientific">Clonorchis sinensis</name>
    <name type="common">Chinese liver fluke</name>
    <dbReference type="NCBI Taxonomy" id="79923"/>
    <lineage>
        <taxon>Eukaryota</taxon>
        <taxon>Metazoa</taxon>
        <taxon>Spiralia</taxon>
        <taxon>Lophotrochozoa</taxon>
        <taxon>Platyhelminthes</taxon>
        <taxon>Trematoda</taxon>
        <taxon>Digenea</taxon>
        <taxon>Opisthorchiida</taxon>
        <taxon>Opisthorchiata</taxon>
        <taxon>Opisthorchiidae</taxon>
        <taxon>Clonorchis</taxon>
    </lineage>
</organism>
<reference key="2">
    <citation type="submission" date="2011-10" db="EMBL/GenBank/DDBJ databases">
        <title>The genome and transcriptome sequence of Clonorchis sinensis provide insights into the carcinogenic liver fluke.</title>
        <authorList>
            <person name="Wang X."/>
            <person name="Huang Y."/>
            <person name="Chen W."/>
            <person name="Liu H."/>
            <person name="Guo L."/>
            <person name="Chen Y."/>
            <person name="Luo F."/>
            <person name="Zhou W."/>
            <person name="Sun J."/>
            <person name="Mao Q."/>
            <person name="Liang P."/>
            <person name="Zhou C."/>
            <person name="Tian Y."/>
            <person name="Men J."/>
            <person name="Lv X."/>
            <person name="Huang L."/>
            <person name="Zhou J."/>
            <person name="Hu Y."/>
            <person name="Li R."/>
            <person name="Zhang F."/>
            <person name="Lei H."/>
            <person name="Li X."/>
            <person name="Hu X."/>
            <person name="Liang C."/>
            <person name="Xu J."/>
            <person name="Wu Z."/>
            <person name="Yu X."/>
        </authorList>
    </citation>
    <scope>NUCLEOTIDE SEQUENCE</scope>
    <source>
        <strain>Henan</strain>
    </source>
</reference>
<evidence type="ECO:0000313" key="2">
    <source>
        <dbReference type="Proteomes" id="UP000008909"/>
    </source>
</evidence>
<dbReference type="Pfam" id="PF14938">
    <property type="entry name" value="SNAP"/>
    <property type="match status" value="1"/>
</dbReference>
<keyword evidence="2" id="KW-1185">Reference proteome</keyword>
<dbReference type="Proteomes" id="UP000008909">
    <property type="component" value="Unassembled WGS sequence"/>
</dbReference>
<feature type="non-terminal residue" evidence="1">
    <location>
        <position position="274"/>
    </location>
</feature>
<reference evidence="1" key="1">
    <citation type="journal article" date="2011" name="Genome Biol.">
        <title>The draft genome of the carcinogenic human liver fluke Clonorchis sinensis.</title>
        <authorList>
            <person name="Wang X."/>
            <person name="Chen W."/>
            <person name="Huang Y."/>
            <person name="Sun J."/>
            <person name="Men J."/>
            <person name="Liu H."/>
            <person name="Luo F."/>
            <person name="Guo L."/>
            <person name="Lv X."/>
            <person name="Deng C."/>
            <person name="Zhou C."/>
            <person name="Fan Y."/>
            <person name="Li X."/>
            <person name="Huang L."/>
            <person name="Hu Y."/>
            <person name="Liang C."/>
            <person name="Hu X."/>
            <person name="Xu J."/>
            <person name="Yu X."/>
        </authorList>
    </citation>
    <scope>NUCLEOTIDE SEQUENCE [LARGE SCALE GENOMIC DNA]</scope>
    <source>
        <strain evidence="1">Henan</strain>
    </source>
</reference>
<protein>
    <submittedName>
        <fullName evidence="1">Alpha-soluble NSF attachment protein</fullName>
    </submittedName>
</protein>
<name>G7YRW4_CLOSI</name>
<sequence>MINRGGHVLVYVDISNGLIEGLIEKCEKNEGSQQNLFSVIVSRDNYAIREITCTGYLSSRDKPSKRKGGHTRHQRSLNHIRIAYANILDLFRPVHGVAENSSTPYDRLRPSNSDSSGWSIIRRASFARIKFGFALAGVTEKGDPLIHSLKPRLERRVEQFEEQFSWLPATEPVETAHPGEWNINLNHPSEGEEKVRNIHQQVPNDRNHSDDCNSLGDNHYRWRKWECKPDRQAGYQDKAKHEAATQFVNASTAFKKVDPQRSIECINQAIEIYT</sequence>
<dbReference type="Gene3D" id="1.25.40.10">
    <property type="entry name" value="Tetratricopeptide repeat domain"/>
    <property type="match status" value="1"/>
</dbReference>
<dbReference type="EMBL" id="DF144065">
    <property type="protein sequence ID" value="GAA55694.1"/>
    <property type="molecule type" value="Genomic_DNA"/>
</dbReference>
<gene>
    <name evidence="1" type="ORF">CLF_108732</name>
</gene>
<proteinExistence type="predicted"/>
<accession>G7YRW4</accession>
<evidence type="ECO:0000313" key="1">
    <source>
        <dbReference type="EMBL" id="GAA55694.1"/>
    </source>
</evidence>